<sequence>MENPVWDDGIPMISVVGDNFCVPYGLEMVVKKKMHGFKKVHYDVYDTSGNLLLQVDGNVWKLQKKRVMRDPSGLPLLTMRCKSFKWKKEWTVSPGESSEENVLFKVEESNPLRLKTRLDVFLEDKKSDKKNHSDFHVNGRFNSLSFKVYRGKSAIAQRRKRSEAAATTTRSSDEDSGDDRKLNDDDDQISVSSSSSFSASAGGGGEIDRSI</sequence>
<comment type="caution">
    <text evidence="3">The sequence shown here is derived from an EMBL/GenBank/DDBJ whole genome shotgun (WGS) entry which is preliminary data.</text>
</comment>
<feature type="compositionally biased region" description="Low complexity" evidence="2">
    <location>
        <begin position="190"/>
        <end position="200"/>
    </location>
</feature>
<keyword evidence="4" id="KW-1185">Reference proteome</keyword>
<evidence type="ECO:0000313" key="3">
    <source>
        <dbReference type="EMBL" id="KAK0592798.1"/>
    </source>
</evidence>
<comment type="similarity">
    <text evidence="1">Belongs to the LOR family.</text>
</comment>
<dbReference type="SUPFAM" id="SSF54518">
    <property type="entry name" value="Tubby C-terminal domain-like"/>
    <property type="match status" value="1"/>
</dbReference>
<dbReference type="PANTHER" id="PTHR31087">
    <property type="match status" value="1"/>
</dbReference>
<dbReference type="PANTHER" id="PTHR31087:SF17">
    <property type="entry name" value="PROTEIN LURP-ONE-RELATED 14-RELATED"/>
    <property type="match status" value="1"/>
</dbReference>
<dbReference type="EMBL" id="JAUESC010000380">
    <property type="protein sequence ID" value="KAK0592798.1"/>
    <property type="molecule type" value="Genomic_DNA"/>
</dbReference>
<dbReference type="Gene3D" id="2.40.160.200">
    <property type="entry name" value="LURP1-related"/>
    <property type="match status" value="1"/>
</dbReference>
<dbReference type="Pfam" id="PF04525">
    <property type="entry name" value="LOR"/>
    <property type="match status" value="1"/>
</dbReference>
<evidence type="ECO:0000256" key="2">
    <source>
        <dbReference type="SAM" id="MobiDB-lite"/>
    </source>
</evidence>
<organism evidence="3 4">
    <name type="scientific">Acer saccharum</name>
    <name type="common">Sugar maple</name>
    <dbReference type="NCBI Taxonomy" id="4024"/>
    <lineage>
        <taxon>Eukaryota</taxon>
        <taxon>Viridiplantae</taxon>
        <taxon>Streptophyta</taxon>
        <taxon>Embryophyta</taxon>
        <taxon>Tracheophyta</taxon>
        <taxon>Spermatophyta</taxon>
        <taxon>Magnoliopsida</taxon>
        <taxon>eudicotyledons</taxon>
        <taxon>Gunneridae</taxon>
        <taxon>Pentapetalae</taxon>
        <taxon>rosids</taxon>
        <taxon>malvids</taxon>
        <taxon>Sapindales</taxon>
        <taxon>Sapindaceae</taxon>
        <taxon>Hippocastanoideae</taxon>
        <taxon>Acereae</taxon>
        <taxon>Acer</taxon>
    </lineage>
</organism>
<name>A0AA39VVS9_ACESA</name>
<evidence type="ECO:0000256" key="1">
    <source>
        <dbReference type="ARBA" id="ARBA00005437"/>
    </source>
</evidence>
<protein>
    <submittedName>
        <fullName evidence="3">Uncharacterized protein</fullName>
    </submittedName>
</protein>
<gene>
    <name evidence="3" type="ORF">LWI29_025555</name>
</gene>
<dbReference type="InterPro" id="IPR038595">
    <property type="entry name" value="LOR_sf"/>
</dbReference>
<evidence type="ECO:0000313" key="4">
    <source>
        <dbReference type="Proteomes" id="UP001168877"/>
    </source>
</evidence>
<feature type="region of interest" description="Disordered" evidence="2">
    <location>
        <begin position="157"/>
        <end position="211"/>
    </location>
</feature>
<reference evidence="3" key="2">
    <citation type="submission" date="2023-06" db="EMBL/GenBank/DDBJ databases">
        <authorList>
            <person name="Swenson N.G."/>
            <person name="Wegrzyn J.L."/>
            <person name="Mcevoy S.L."/>
        </authorList>
    </citation>
    <scope>NUCLEOTIDE SEQUENCE</scope>
    <source>
        <strain evidence="3">NS2018</strain>
        <tissue evidence="3">Leaf</tissue>
    </source>
</reference>
<dbReference type="InterPro" id="IPR025659">
    <property type="entry name" value="Tubby-like_C"/>
</dbReference>
<dbReference type="AlphaFoldDB" id="A0AA39VVS9"/>
<proteinExistence type="inferred from homology"/>
<accession>A0AA39VVS9</accession>
<dbReference type="InterPro" id="IPR007612">
    <property type="entry name" value="LOR"/>
</dbReference>
<reference evidence="3" key="1">
    <citation type="journal article" date="2022" name="Plant J.">
        <title>Strategies of tolerance reflected in two North American maple genomes.</title>
        <authorList>
            <person name="McEvoy S.L."/>
            <person name="Sezen U.U."/>
            <person name="Trouern-Trend A."/>
            <person name="McMahon S.M."/>
            <person name="Schaberg P.G."/>
            <person name="Yang J."/>
            <person name="Wegrzyn J.L."/>
            <person name="Swenson N.G."/>
        </authorList>
    </citation>
    <scope>NUCLEOTIDE SEQUENCE</scope>
    <source>
        <strain evidence="3">NS2018</strain>
    </source>
</reference>
<dbReference type="Proteomes" id="UP001168877">
    <property type="component" value="Unassembled WGS sequence"/>
</dbReference>